<evidence type="ECO:0000256" key="1">
    <source>
        <dbReference type="SAM" id="SignalP"/>
    </source>
</evidence>
<evidence type="ECO:0000313" key="3">
    <source>
        <dbReference type="Proteomes" id="UP000830198"/>
    </source>
</evidence>
<reference evidence="2 3" key="1">
    <citation type="submission" date="2022-04" db="EMBL/GenBank/DDBJ databases">
        <title>The arsenic-methylating capacity of Chitinophaga filiformis YT5 during chitin decomposition.</title>
        <authorList>
            <person name="Chen G."/>
            <person name="Liang Y."/>
        </authorList>
    </citation>
    <scope>NUCLEOTIDE SEQUENCE [LARGE SCALE GENOMIC DNA]</scope>
    <source>
        <strain evidence="2 3">YT5</strain>
    </source>
</reference>
<feature type="signal peptide" evidence="1">
    <location>
        <begin position="1"/>
        <end position="22"/>
    </location>
</feature>
<feature type="chain" id="PRO_5047311833" description="Outer membrane protein transport protein (OMPP1/FadL/TodX)" evidence="1">
    <location>
        <begin position="23"/>
        <end position="519"/>
    </location>
</feature>
<proteinExistence type="predicted"/>
<accession>A0ABY4I8D9</accession>
<protein>
    <recommendedName>
        <fullName evidence="4">Outer membrane protein transport protein (OMPP1/FadL/TodX)</fullName>
    </recommendedName>
</protein>
<dbReference type="Proteomes" id="UP000830198">
    <property type="component" value="Chromosome"/>
</dbReference>
<dbReference type="EMBL" id="CP095855">
    <property type="protein sequence ID" value="UPK72352.1"/>
    <property type="molecule type" value="Genomic_DNA"/>
</dbReference>
<organism evidence="2 3">
    <name type="scientific">Chitinophaga filiformis</name>
    <name type="common">Myxococcus filiformis</name>
    <name type="synonym">Flexibacter filiformis</name>
    <dbReference type="NCBI Taxonomy" id="104663"/>
    <lineage>
        <taxon>Bacteria</taxon>
        <taxon>Pseudomonadati</taxon>
        <taxon>Bacteroidota</taxon>
        <taxon>Chitinophagia</taxon>
        <taxon>Chitinophagales</taxon>
        <taxon>Chitinophagaceae</taxon>
        <taxon>Chitinophaga</taxon>
    </lineage>
</organism>
<keyword evidence="3" id="KW-1185">Reference proteome</keyword>
<dbReference type="Gene3D" id="2.40.160.60">
    <property type="entry name" value="Outer membrane protein transport protein (OMPP1/FadL/TodX)"/>
    <property type="match status" value="1"/>
</dbReference>
<evidence type="ECO:0008006" key="4">
    <source>
        <dbReference type="Google" id="ProtNLM"/>
    </source>
</evidence>
<sequence length="519" mass="57267">MTYKLSLLLALALPAITYPVAAQTLQDVLKFSSDISVGSARGQAIGGATGALGGEVAAIYVNPAAAGFFHKSDLSFSIGYQHINNTNYYLDNKDNSKKGGLKFDNFTLLIRSKEKERSLIFAMGVNRTNNFRENVYYQGIIANSSQSLNYYIQADNAHVSNPDALLSAGLDVAMRHAATLAYKTYLISPYRAGDQYQFTSAAEADDHSILVHQSHQVLTHGGMTELALVFGKQHSEKLFIGGSMNIDFIKQGQQDTWKEQNINPVHADLNAYQLTQITSTNGIGINLKLGGIYKPVAPLNLGLTLQSPTWYGVNKEYQTDMLTDTKSAGVVKASTIYTVDDTTQSEADNLNYSLRTPWKATASAVLLFNTADDPELPGGFISVDYELDDYRSMKLKYGNALENYHYAEEVKASYRTAANIRAGAEIRYLLYALRLGIARYGSPYRDRDIDGARIYYSGGLGYKANNGYYMDLSLIRGGRQQRREVPYELLPNKDGYVNPPAAQINNATTRMALTCGLRF</sequence>
<name>A0ABY4I8D9_CHIFI</name>
<evidence type="ECO:0000313" key="2">
    <source>
        <dbReference type="EMBL" id="UPK72352.1"/>
    </source>
</evidence>
<dbReference type="RefSeq" id="WP_247814508.1">
    <property type="nucleotide sequence ID" value="NZ_CP095855.1"/>
</dbReference>
<gene>
    <name evidence="2" type="ORF">MYF79_13755</name>
</gene>
<keyword evidence="1" id="KW-0732">Signal</keyword>